<keyword evidence="3 6" id="KW-0378">Hydrolase</keyword>
<dbReference type="EC" id="3.1.2.12" evidence="5 6"/>
<dbReference type="InterPro" id="IPR014186">
    <property type="entry name" value="S-formylglutathione_hydrol"/>
</dbReference>
<protein>
    <recommendedName>
        <fullName evidence="5 6">S-formylglutathione hydrolase</fullName>
        <ecNumber evidence="5 6">3.1.2.12</ecNumber>
    </recommendedName>
</protein>
<evidence type="ECO:0000313" key="8">
    <source>
        <dbReference type="Proteomes" id="UP001065322"/>
    </source>
</evidence>
<evidence type="ECO:0000313" key="7">
    <source>
        <dbReference type="EMBL" id="UXD88028.1"/>
    </source>
</evidence>
<organism evidence="7 8">
    <name type="scientific">Thalassolituus hydrocarboniclasticus</name>
    <dbReference type="NCBI Taxonomy" id="2742796"/>
    <lineage>
        <taxon>Bacteria</taxon>
        <taxon>Pseudomonadati</taxon>
        <taxon>Pseudomonadota</taxon>
        <taxon>Gammaproteobacteria</taxon>
        <taxon>Oceanospirillales</taxon>
        <taxon>Oceanospirillaceae</taxon>
        <taxon>Thalassolituus</taxon>
    </lineage>
</organism>
<dbReference type="NCBIfam" id="TIGR02821">
    <property type="entry name" value="fghA_ester_D"/>
    <property type="match status" value="1"/>
</dbReference>
<keyword evidence="8" id="KW-1185">Reference proteome</keyword>
<dbReference type="InterPro" id="IPR029058">
    <property type="entry name" value="AB_hydrolase_fold"/>
</dbReference>
<evidence type="ECO:0000256" key="4">
    <source>
        <dbReference type="ARBA" id="ARBA00047590"/>
    </source>
</evidence>
<gene>
    <name evidence="7" type="primary">fghA</name>
    <name evidence="7" type="ORF">HUF19_11560</name>
</gene>
<dbReference type="Pfam" id="PF00756">
    <property type="entry name" value="Esterase"/>
    <property type="match status" value="1"/>
</dbReference>
<sequence>MTDVNTDVERLSQNKSFGGWHKQYRHQSAVLNCSMRFAIFLPPQASNDNPVPVLYWLSGLTCSDENFMQKAGAQRLAAELGIAIVAPDTSPRGEGIADDPQGAYDLGLGAGFYLNATQPPWAAHYRMEDYVLQELPALIEALFPVSDKRAISGHSMGGHGALTLALKNPQRFTSVSAFSPISNPSRCPWGIKAFSAYLGNDREQWLAYDSSELMRNSPQGEHLPALVDQGLADDFLSNQLHPETLEDAAQASNYPLTLRRHEGYDHSYYFISSFIDDHLRFHAQYLVA</sequence>
<dbReference type="RefSeq" id="WP_260996781.1">
    <property type="nucleotide sequence ID" value="NZ_CP054475.1"/>
</dbReference>
<keyword evidence="2 6" id="KW-0719">Serine esterase</keyword>
<dbReference type="EMBL" id="CP054475">
    <property type="protein sequence ID" value="UXD88028.1"/>
    <property type="molecule type" value="Genomic_DNA"/>
</dbReference>
<comment type="catalytic activity">
    <reaction evidence="4 6">
        <text>S-formylglutathione + H2O = formate + glutathione + H(+)</text>
        <dbReference type="Rhea" id="RHEA:14961"/>
        <dbReference type="ChEBI" id="CHEBI:15377"/>
        <dbReference type="ChEBI" id="CHEBI:15378"/>
        <dbReference type="ChEBI" id="CHEBI:15740"/>
        <dbReference type="ChEBI" id="CHEBI:57688"/>
        <dbReference type="ChEBI" id="CHEBI:57925"/>
        <dbReference type="EC" id="3.1.2.12"/>
    </reaction>
</comment>
<dbReference type="Gene3D" id="3.40.50.1820">
    <property type="entry name" value="alpha/beta hydrolase"/>
    <property type="match status" value="1"/>
</dbReference>
<accession>A0ABY6ACY5</accession>
<comment type="similarity">
    <text evidence="1 6">Belongs to the esterase D family.</text>
</comment>
<name>A0ABY6ACY5_9GAMM</name>
<reference evidence="8" key="1">
    <citation type="submission" date="2020-06" db="EMBL/GenBank/DDBJ databases">
        <title>Thalassolituus marinus alknpb1M-1, a hydrocarbon-degrading bacterium isolated from the deep-sea overlying water using an in-situ strategy from the South China Sea basin.</title>
        <authorList>
            <person name="Dong C."/>
            <person name="Chen Y."/>
            <person name="Shao Z."/>
        </authorList>
    </citation>
    <scope>NUCLEOTIDE SEQUENCE [LARGE SCALE GENOMIC DNA]</scope>
    <source>
        <strain evidence="8">alknpb1M-1</strain>
    </source>
</reference>
<dbReference type="InterPro" id="IPR000801">
    <property type="entry name" value="Esterase-like"/>
</dbReference>
<dbReference type="PANTHER" id="PTHR10061:SF1">
    <property type="entry name" value="S-FORMYLGLUTATHIONE HYDROLASE YEIG"/>
    <property type="match status" value="1"/>
</dbReference>
<dbReference type="PANTHER" id="PTHR10061">
    <property type="entry name" value="S-FORMYLGLUTATHIONE HYDROLASE"/>
    <property type="match status" value="1"/>
</dbReference>
<dbReference type="SUPFAM" id="SSF53474">
    <property type="entry name" value="alpha/beta-Hydrolases"/>
    <property type="match status" value="1"/>
</dbReference>
<dbReference type="GO" id="GO:0018738">
    <property type="term" value="F:S-formylglutathione hydrolase activity"/>
    <property type="evidence" value="ECO:0007669"/>
    <property type="project" value="UniProtKB-EC"/>
</dbReference>
<evidence type="ECO:0000256" key="1">
    <source>
        <dbReference type="ARBA" id="ARBA00005622"/>
    </source>
</evidence>
<evidence type="ECO:0000256" key="6">
    <source>
        <dbReference type="RuleBase" id="RU363068"/>
    </source>
</evidence>
<dbReference type="Proteomes" id="UP001065322">
    <property type="component" value="Chromosome"/>
</dbReference>
<evidence type="ECO:0000256" key="5">
    <source>
        <dbReference type="NCBIfam" id="TIGR02821"/>
    </source>
</evidence>
<comment type="function">
    <text evidence="6">Serine hydrolase involved in the detoxification of formaldehyde.</text>
</comment>
<evidence type="ECO:0000256" key="2">
    <source>
        <dbReference type="ARBA" id="ARBA00022487"/>
    </source>
</evidence>
<proteinExistence type="inferred from homology"/>
<evidence type="ECO:0000256" key="3">
    <source>
        <dbReference type="ARBA" id="ARBA00022801"/>
    </source>
</evidence>